<accession>A0A0A8YLS2</accession>
<dbReference type="EMBL" id="GBRH01270324">
    <property type="protein sequence ID" value="JAD27571.1"/>
    <property type="molecule type" value="Transcribed_RNA"/>
</dbReference>
<organism evidence="1">
    <name type="scientific">Arundo donax</name>
    <name type="common">Giant reed</name>
    <name type="synonym">Donax arundinaceus</name>
    <dbReference type="NCBI Taxonomy" id="35708"/>
    <lineage>
        <taxon>Eukaryota</taxon>
        <taxon>Viridiplantae</taxon>
        <taxon>Streptophyta</taxon>
        <taxon>Embryophyta</taxon>
        <taxon>Tracheophyta</taxon>
        <taxon>Spermatophyta</taxon>
        <taxon>Magnoliopsida</taxon>
        <taxon>Liliopsida</taxon>
        <taxon>Poales</taxon>
        <taxon>Poaceae</taxon>
        <taxon>PACMAD clade</taxon>
        <taxon>Arundinoideae</taxon>
        <taxon>Arundineae</taxon>
        <taxon>Arundo</taxon>
    </lineage>
</organism>
<name>A0A0A8YLS2_ARUDO</name>
<reference evidence="1" key="1">
    <citation type="submission" date="2014-09" db="EMBL/GenBank/DDBJ databases">
        <authorList>
            <person name="Magalhaes I.L.F."/>
            <person name="Oliveira U."/>
            <person name="Santos F.R."/>
            <person name="Vidigal T.H.D.A."/>
            <person name="Brescovit A.D."/>
            <person name="Santos A.J."/>
        </authorList>
    </citation>
    <scope>NUCLEOTIDE SEQUENCE</scope>
    <source>
        <tissue evidence="1">Shoot tissue taken approximately 20 cm above the soil surface</tissue>
    </source>
</reference>
<evidence type="ECO:0000313" key="1">
    <source>
        <dbReference type="EMBL" id="JAD27571.1"/>
    </source>
</evidence>
<protein>
    <submittedName>
        <fullName evidence="1">Uncharacterized protein</fullName>
    </submittedName>
</protein>
<reference evidence="1" key="2">
    <citation type="journal article" date="2015" name="Data Brief">
        <title>Shoot transcriptome of the giant reed, Arundo donax.</title>
        <authorList>
            <person name="Barrero R.A."/>
            <person name="Guerrero F.D."/>
            <person name="Moolhuijzen P."/>
            <person name="Goolsby J.A."/>
            <person name="Tidwell J."/>
            <person name="Bellgard S.E."/>
            <person name="Bellgard M.I."/>
        </authorList>
    </citation>
    <scope>NUCLEOTIDE SEQUENCE</scope>
    <source>
        <tissue evidence="1">Shoot tissue taken approximately 20 cm above the soil surface</tissue>
    </source>
</reference>
<proteinExistence type="predicted"/>
<dbReference type="AlphaFoldDB" id="A0A0A8YLS2"/>
<sequence>MPNPPGCTYANTIEERIRVVQQTVRDCACSV</sequence>